<proteinExistence type="predicted"/>
<dbReference type="Proteomes" id="UP001486888">
    <property type="component" value="Chromosome"/>
</dbReference>
<dbReference type="PANTHER" id="PTHR43441">
    <property type="entry name" value="RIBOSOMAL-PROTEIN-SERINE ACETYLTRANSFERASE"/>
    <property type="match status" value="1"/>
</dbReference>
<gene>
    <name evidence="2" type="ORF">QMQ05_15525</name>
</gene>
<evidence type="ECO:0000313" key="3">
    <source>
        <dbReference type="Proteomes" id="UP001486888"/>
    </source>
</evidence>
<evidence type="ECO:0000313" key="2">
    <source>
        <dbReference type="EMBL" id="XAO45728.1"/>
    </source>
</evidence>
<dbReference type="EC" id="2.-.-.-" evidence="2"/>
<dbReference type="FunFam" id="3.40.630.30:FF:000047">
    <property type="entry name" value="Acetyltransferase, GNAT family"/>
    <property type="match status" value="1"/>
</dbReference>
<dbReference type="SUPFAM" id="SSF55729">
    <property type="entry name" value="Acyl-CoA N-acyltransferases (Nat)"/>
    <property type="match status" value="1"/>
</dbReference>
<evidence type="ECO:0000259" key="1">
    <source>
        <dbReference type="PROSITE" id="PS51186"/>
    </source>
</evidence>
<dbReference type="InterPro" id="IPR051908">
    <property type="entry name" value="Ribosomal_N-acetyltransferase"/>
</dbReference>
<reference evidence="2 3" key="1">
    <citation type="submission" date="2023-05" db="EMBL/GenBank/DDBJ databases">
        <title>Glutamicibacter sp. B1, complete genome.</title>
        <authorList>
            <person name="Long Y.H."/>
            <person name="Fang T."/>
            <person name="Li X.Y."/>
        </authorList>
    </citation>
    <scope>NUCLEOTIDE SEQUENCE [LARGE SCALE GENOMIC DNA]</scope>
    <source>
        <strain evidence="2 3">B1</strain>
    </source>
</reference>
<protein>
    <submittedName>
        <fullName evidence="2">GNAT family protein</fullName>
        <ecNumber evidence="2">2.-.-.-</ecNumber>
    </submittedName>
</protein>
<dbReference type="InterPro" id="IPR000182">
    <property type="entry name" value="GNAT_dom"/>
</dbReference>
<dbReference type="GO" id="GO:0008999">
    <property type="term" value="F:protein-N-terminal-alanine acetyltransferase activity"/>
    <property type="evidence" value="ECO:0007669"/>
    <property type="project" value="TreeGrafter"/>
</dbReference>
<dbReference type="KEGG" id="gey:QMQ05_15525"/>
<dbReference type="AlphaFoldDB" id="A0AAU6WF03"/>
<dbReference type="PANTHER" id="PTHR43441:SF2">
    <property type="entry name" value="FAMILY ACETYLTRANSFERASE, PUTATIVE (AFU_ORTHOLOGUE AFUA_7G00850)-RELATED"/>
    <property type="match status" value="1"/>
</dbReference>
<name>A0AAU6WF03_9MICC</name>
<accession>A0AAU6WF03</accession>
<dbReference type="EMBL" id="CP125942">
    <property type="protein sequence ID" value="XAO45728.1"/>
    <property type="molecule type" value="Genomic_DNA"/>
</dbReference>
<dbReference type="PROSITE" id="PS51186">
    <property type="entry name" value="GNAT"/>
    <property type="match status" value="1"/>
</dbReference>
<sequence length="231" mass="26145">MRANEYGQPIDEPVAGWAPARLPDAATITGRYCTSEQLDPDRHADSLYAAYSDAFDARDWTYLPYGAFATPGAYRDWAIAASESHDPRHYAVVDHSAGRALGTIALMRHDPGNGAIEVGQVVFSRFLQRTPIATEAQYLLMRYVFDDLGYRRYEWKCDSLNAPSRRAAERLGFLYEGTFRQAAVYRGRNRDTAWFALTDGDWPSVREAFEQWLARGSFAADGRQRISLQTR</sequence>
<dbReference type="RefSeq" id="WP_345471484.1">
    <property type="nucleotide sequence ID" value="NZ_CP125942.1"/>
</dbReference>
<dbReference type="GO" id="GO:1990189">
    <property type="term" value="F:protein N-terminal-serine acetyltransferase activity"/>
    <property type="evidence" value="ECO:0007669"/>
    <property type="project" value="TreeGrafter"/>
</dbReference>
<dbReference type="Pfam" id="PF13302">
    <property type="entry name" value="Acetyltransf_3"/>
    <property type="match status" value="1"/>
</dbReference>
<feature type="domain" description="N-acetyltransferase" evidence="1">
    <location>
        <begin position="46"/>
        <end position="191"/>
    </location>
</feature>
<keyword evidence="2" id="KW-0808">Transferase</keyword>
<organism evidence="2 3">
    <name type="scientific">Glutamicibacter ectropisis</name>
    <dbReference type="NCBI Taxonomy" id="3046593"/>
    <lineage>
        <taxon>Bacteria</taxon>
        <taxon>Bacillati</taxon>
        <taxon>Actinomycetota</taxon>
        <taxon>Actinomycetes</taxon>
        <taxon>Micrococcales</taxon>
        <taxon>Micrococcaceae</taxon>
        <taxon>Glutamicibacter</taxon>
    </lineage>
</organism>
<keyword evidence="3" id="KW-1185">Reference proteome</keyword>
<dbReference type="Gene3D" id="3.40.630.30">
    <property type="match status" value="1"/>
</dbReference>
<dbReference type="InterPro" id="IPR016181">
    <property type="entry name" value="Acyl_CoA_acyltransferase"/>
</dbReference>